<protein>
    <submittedName>
        <fullName evidence="3 4">Thioredoxin</fullName>
    </submittedName>
</protein>
<evidence type="ECO:0000313" key="4">
    <source>
        <dbReference type="EMBL" id="RND88328.1"/>
    </source>
</evidence>
<reference evidence="4 5" key="1">
    <citation type="journal article" date="2018" name="Front. Microbiol.">
        <title>Conversion of Methionine to Cysteine in Lactobacillus paracasei Depends on the Highly Mobile cysK-ctl-cysE Gene Cluster.</title>
        <authorList>
            <person name="Wuthrich D."/>
            <person name="Irmler S."/>
            <person name="Berthoud H."/>
            <person name="Guggenbuhl B."/>
            <person name="Eugster E."/>
            <person name="Bruggmann R."/>
        </authorList>
    </citation>
    <scope>NUCLEOTIDE SEQUENCE [LARGE SCALE GENOMIC DNA]</scope>
    <source>
        <strain evidence="4 5">FAM18172</strain>
    </source>
</reference>
<gene>
    <name evidence="4" type="ORF">FAM18172_00450</name>
    <name evidence="3" type="ORF">HCJ88_01380</name>
</gene>
<keyword evidence="1" id="KW-1133">Transmembrane helix</keyword>
<dbReference type="EMBL" id="CP050500">
    <property type="protein sequence ID" value="QOP54550.1"/>
    <property type="molecule type" value="Genomic_DNA"/>
</dbReference>
<evidence type="ECO:0000256" key="1">
    <source>
        <dbReference type="SAM" id="Phobius"/>
    </source>
</evidence>
<dbReference type="EMBL" id="LKFU01000027">
    <property type="protein sequence ID" value="RND88328.1"/>
    <property type="molecule type" value="Genomic_DNA"/>
</dbReference>
<accession>A0A0E2M0W6</accession>
<keyword evidence="1" id="KW-0472">Membrane</keyword>
<feature type="domain" description="Thioredoxin" evidence="2">
    <location>
        <begin position="43"/>
        <end position="126"/>
    </location>
</feature>
<keyword evidence="1" id="KW-0812">Transmembrane</keyword>
<evidence type="ECO:0000259" key="2">
    <source>
        <dbReference type="Pfam" id="PF00085"/>
    </source>
</evidence>
<feature type="transmembrane region" description="Helical" evidence="1">
    <location>
        <begin position="7"/>
        <end position="30"/>
    </location>
</feature>
<accession>A0A1V0QB98</accession>
<dbReference type="InterPro" id="IPR013766">
    <property type="entry name" value="Thioredoxin_domain"/>
</dbReference>
<dbReference type="Proteomes" id="UP000593972">
    <property type="component" value="Chromosome"/>
</dbReference>
<dbReference type="AlphaFoldDB" id="A0A0E2M0W6"/>
<dbReference type="SUPFAM" id="SSF52833">
    <property type="entry name" value="Thioredoxin-like"/>
    <property type="match status" value="1"/>
</dbReference>
<dbReference type="OrthoDB" id="2323047at2"/>
<dbReference type="Pfam" id="PF00085">
    <property type="entry name" value="Thioredoxin"/>
    <property type="match status" value="1"/>
</dbReference>
<dbReference type="Proteomes" id="UP000285532">
    <property type="component" value="Unassembled WGS sequence"/>
</dbReference>
<evidence type="ECO:0000313" key="6">
    <source>
        <dbReference type="Proteomes" id="UP000593972"/>
    </source>
</evidence>
<proteinExistence type="predicted"/>
<sequence>MKHPFRHFLINAVIGIVIATASLSALYVYAPKAMINVATPITINAQKKDQYILYYSPTCSVCQQVYRTYFWRSVTGQLKFASVANEQNKEAAAALGITKVPTLVHYKKGKVVTQYTGHQEQQIDKVLAGGKAGEH</sequence>
<name>A0A0E2M0W6_LACPA</name>
<dbReference type="CDD" id="cd02947">
    <property type="entry name" value="TRX_family"/>
    <property type="match status" value="1"/>
</dbReference>
<organism evidence="4 5">
    <name type="scientific">Lacticaseibacillus paracasei</name>
    <name type="common">Lactobacillus paracasei</name>
    <dbReference type="NCBI Taxonomy" id="1597"/>
    <lineage>
        <taxon>Bacteria</taxon>
        <taxon>Bacillati</taxon>
        <taxon>Bacillota</taxon>
        <taxon>Bacilli</taxon>
        <taxon>Lactobacillales</taxon>
        <taxon>Lactobacillaceae</taxon>
        <taxon>Lacticaseibacillus</taxon>
    </lineage>
</organism>
<reference evidence="3 6" key="2">
    <citation type="submission" date="2020-03" db="EMBL/GenBank/DDBJ databases">
        <title>Complete genome sequence of Lactobacillus paracasei strain NFFJ04, isolated from animal feed.</title>
        <authorList>
            <person name="Jung J.Y."/>
        </authorList>
    </citation>
    <scope>NUCLEOTIDE SEQUENCE [LARGE SCALE GENOMIC DNA]</scope>
    <source>
        <strain evidence="3 6">NFFJ04</strain>
    </source>
</reference>
<dbReference type="RefSeq" id="WP_003605677.1">
    <property type="nucleotide sequence ID" value="NZ_AFYT01000038.1"/>
</dbReference>
<dbReference type="InterPro" id="IPR036249">
    <property type="entry name" value="Thioredoxin-like_sf"/>
</dbReference>
<dbReference type="Gene3D" id="3.40.30.10">
    <property type="entry name" value="Glutaredoxin"/>
    <property type="match status" value="1"/>
</dbReference>
<evidence type="ECO:0000313" key="3">
    <source>
        <dbReference type="EMBL" id="QOP54550.1"/>
    </source>
</evidence>
<evidence type="ECO:0000313" key="5">
    <source>
        <dbReference type="Proteomes" id="UP000285532"/>
    </source>
</evidence>